<dbReference type="Proteomes" id="UP001157109">
    <property type="component" value="Unassembled WGS sequence"/>
</dbReference>
<dbReference type="EMBL" id="BSUJ01000001">
    <property type="protein sequence ID" value="GMA18908.1"/>
    <property type="molecule type" value="Genomic_DNA"/>
</dbReference>
<accession>A0ABQ6HMK5</accession>
<proteinExistence type="predicted"/>
<comment type="caution">
    <text evidence="1">The sequence shown here is derived from an EMBL/GenBank/DDBJ whole genome shotgun (WGS) entry which is preliminary data.</text>
</comment>
<dbReference type="RefSeq" id="WP_284283887.1">
    <property type="nucleotide sequence ID" value="NZ_BSUJ01000001.1"/>
</dbReference>
<reference evidence="2" key="1">
    <citation type="journal article" date="2019" name="Int. J. Syst. Evol. Microbiol.">
        <title>The Global Catalogue of Microorganisms (GCM) 10K type strain sequencing project: providing services to taxonomists for standard genome sequencing and annotation.</title>
        <authorList>
            <consortium name="The Broad Institute Genomics Platform"/>
            <consortium name="The Broad Institute Genome Sequencing Center for Infectious Disease"/>
            <person name="Wu L."/>
            <person name="Ma J."/>
        </authorList>
    </citation>
    <scope>NUCLEOTIDE SEQUENCE [LARGE SCALE GENOMIC DNA]</scope>
    <source>
        <strain evidence="2">NBRC 105830</strain>
    </source>
</reference>
<evidence type="ECO:0000313" key="2">
    <source>
        <dbReference type="Proteomes" id="UP001157109"/>
    </source>
</evidence>
<evidence type="ECO:0008006" key="3">
    <source>
        <dbReference type="Google" id="ProtNLM"/>
    </source>
</evidence>
<protein>
    <recommendedName>
        <fullName evidence="3">FAD assembly factor SdhE</fullName>
    </recommendedName>
</protein>
<sequence>MADDPPGVVPEGTGLSRLMRRFWGAPLEDSEPEFVGLDEVLLSGELRTAQSLLMCLHHGLLSPADVHVIDAMCRRLDLDDELDLLLSRPHALR</sequence>
<evidence type="ECO:0000313" key="1">
    <source>
        <dbReference type="EMBL" id="GMA18908.1"/>
    </source>
</evidence>
<name>A0ABQ6HMK5_9MICO</name>
<gene>
    <name evidence="1" type="ORF">GCM10025862_09290</name>
</gene>
<keyword evidence="2" id="KW-1185">Reference proteome</keyword>
<organism evidence="1 2">
    <name type="scientific">Arsenicicoccus piscis</name>
    <dbReference type="NCBI Taxonomy" id="673954"/>
    <lineage>
        <taxon>Bacteria</taxon>
        <taxon>Bacillati</taxon>
        <taxon>Actinomycetota</taxon>
        <taxon>Actinomycetes</taxon>
        <taxon>Micrococcales</taxon>
        <taxon>Intrasporangiaceae</taxon>
        <taxon>Arsenicicoccus</taxon>
    </lineage>
</organism>